<dbReference type="InterPro" id="IPR050613">
    <property type="entry name" value="Sec_Metabolite_Reg"/>
</dbReference>
<dbReference type="OrthoDB" id="3014581at2759"/>
<dbReference type="PROSITE" id="PS50048">
    <property type="entry name" value="ZN2_CY6_FUNGAL_2"/>
    <property type="match status" value="1"/>
</dbReference>
<dbReference type="KEGG" id="pchm:VFPPC_17498"/>
<feature type="compositionally biased region" description="Low complexity" evidence="3">
    <location>
        <begin position="80"/>
        <end position="98"/>
    </location>
</feature>
<accession>A0A219ARW9</accession>
<evidence type="ECO:0000256" key="3">
    <source>
        <dbReference type="SAM" id="MobiDB-lite"/>
    </source>
</evidence>
<dbReference type="GeneID" id="33936455"/>
<comment type="subcellular location">
    <subcellularLocation>
        <location evidence="1">Nucleus</location>
    </subcellularLocation>
</comment>
<dbReference type="Gene3D" id="4.10.240.10">
    <property type="entry name" value="Zn(2)-C6 fungal-type DNA-binding domain"/>
    <property type="match status" value="1"/>
</dbReference>
<dbReference type="InterPro" id="IPR001138">
    <property type="entry name" value="Zn2Cys6_DnaBD"/>
</dbReference>
<dbReference type="GO" id="GO:0008270">
    <property type="term" value="F:zinc ion binding"/>
    <property type="evidence" value="ECO:0007669"/>
    <property type="project" value="InterPro"/>
</dbReference>
<dbReference type="STRING" id="1380566.A0A219ARW9"/>
<evidence type="ECO:0000259" key="4">
    <source>
        <dbReference type="PROSITE" id="PS50048"/>
    </source>
</evidence>
<evidence type="ECO:0000313" key="6">
    <source>
        <dbReference type="Proteomes" id="UP000078397"/>
    </source>
</evidence>
<dbReference type="InterPro" id="IPR036864">
    <property type="entry name" value="Zn2-C6_fun-type_DNA-bd_sf"/>
</dbReference>
<dbReference type="GO" id="GO:0005634">
    <property type="term" value="C:nucleus"/>
    <property type="evidence" value="ECO:0007669"/>
    <property type="project" value="UniProtKB-SubCell"/>
</dbReference>
<comment type="caution">
    <text evidence="5">The sequence shown here is derived from an EMBL/GenBank/DDBJ whole genome shotgun (WGS) entry which is preliminary data.</text>
</comment>
<organism evidence="5 6">
    <name type="scientific">Pochonia chlamydosporia 170</name>
    <dbReference type="NCBI Taxonomy" id="1380566"/>
    <lineage>
        <taxon>Eukaryota</taxon>
        <taxon>Fungi</taxon>
        <taxon>Dikarya</taxon>
        <taxon>Ascomycota</taxon>
        <taxon>Pezizomycotina</taxon>
        <taxon>Sordariomycetes</taxon>
        <taxon>Hypocreomycetidae</taxon>
        <taxon>Hypocreales</taxon>
        <taxon>Clavicipitaceae</taxon>
        <taxon>Pochonia</taxon>
    </lineage>
</organism>
<evidence type="ECO:0000256" key="2">
    <source>
        <dbReference type="ARBA" id="ARBA00023242"/>
    </source>
</evidence>
<gene>
    <name evidence="5" type="ORF">VFPPC_17498</name>
</gene>
<dbReference type="CDD" id="cd00067">
    <property type="entry name" value="GAL4"/>
    <property type="match status" value="1"/>
</dbReference>
<dbReference type="PROSITE" id="PS00463">
    <property type="entry name" value="ZN2_CY6_FUNGAL_1"/>
    <property type="match status" value="1"/>
</dbReference>
<dbReference type="SUPFAM" id="SSF57701">
    <property type="entry name" value="Zn2/Cys6 DNA-binding domain"/>
    <property type="match status" value="1"/>
</dbReference>
<dbReference type="SMART" id="SM00066">
    <property type="entry name" value="GAL4"/>
    <property type="match status" value="1"/>
</dbReference>
<keyword evidence="6" id="KW-1185">Reference proteome</keyword>
<reference evidence="5 6" key="1">
    <citation type="journal article" date="2016" name="PLoS Pathog.">
        <title>Biosynthesis of antibiotic leucinostatins in bio-control fungus Purpureocillium lilacinum and their inhibition on phytophthora revealed by genome mining.</title>
        <authorList>
            <person name="Wang G."/>
            <person name="Liu Z."/>
            <person name="Lin R."/>
            <person name="Li E."/>
            <person name="Mao Z."/>
            <person name="Ling J."/>
            <person name="Yang Y."/>
            <person name="Yin W.B."/>
            <person name="Xie B."/>
        </authorList>
    </citation>
    <scope>NUCLEOTIDE SEQUENCE [LARGE SCALE GENOMIC DNA]</scope>
    <source>
        <strain evidence="5">170</strain>
    </source>
</reference>
<dbReference type="PANTHER" id="PTHR31001">
    <property type="entry name" value="UNCHARACTERIZED TRANSCRIPTIONAL REGULATORY PROTEIN"/>
    <property type="match status" value="1"/>
</dbReference>
<evidence type="ECO:0000256" key="1">
    <source>
        <dbReference type="ARBA" id="ARBA00004123"/>
    </source>
</evidence>
<dbReference type="Proteomes" id="UP000078397">
    <property type="component" value="Unassembled WGS sequence"/>
</dbReference>
<dbReference type="RefSeq" id="XP_022285772.1">
    <property type="nucleotide sequence ID" value="XM_022429201.1"/>
</dbReference>
<dbReference type="AlphaFoldDB" id="A0A219ARW9"/>
<protein>
    <submittedName>
        <fullName evidence="5">Fungal transcriptional regulatory protein</fullName>
    </submittedName>
</protein>
<dbReference type="PANTHER" id="PTHR31001:SF87">
    <property type="entry name" value="COL-21"/>
    <property type="match status" value="1"/>
</dbReference>
<dbReference type="GO" id="GO:0000981">
    <property type="term" value="F:DNA-binding transcription factor activity, RNA polymerase II-specific"/>
    <property type="evidence" value="ECO:0007669"/>
    <property type="project" value="InterPro"/>
</dbReference>
<feature type="region of interest" description="Disordered" evidence="3">
    <location>
        <begin position="80"/>
        <end position="118"/>
    </location>
</feature>
<keyword evidence="2" id="KW-0539">Nucleus</keyword>
<evidence type="ECO:0000313" key="5">
    <source>
        <dbReference type="EMBL" id="OWT43339.1"/>
    </source>
</evidence>
<dbReference type="EMBL" id="LSBJ02000002">
    <property type="protein sequence ID" value="OWT43339.1"/>
    <property type="molecule type" value="Genomic_DNA"/>
</dbReference>
<sequence>MGRQPRQRPISCTLCRVRKLRCSRVFPCSNCTSRGVVCQHEGTPHDATIASQTKSAALPKDISASELLSRLERLESLVASQAKTQTQSQIQPPTTGSTISAEPGKAPYNEPRQPTNLNAVPSRLQRLTADALWLERSCSGQKLLVS</sequence>
<dbReference type="Pfam" id="PF00172">
    <property type="entry name" value="Zn_clus"/>
    <property type="match status" value="1"/>
</dbReference>
<feature type="domain" description="Zn(2)-C6 fungal-type" evidence="4">
    <location>
        <begin position="11"/>
        <end position="40"/>
    </location>
</feature>
<proteinExistence type="predicted"/>
<name>A0A219ARW9_METCM</name>